<protein>
    <submittedName>
        <fullName evidence="1">Uncharacterized protein</fullName>
    </submittedName>
</protein>
<reference evidence="1" key="1">
    <citation type="journal article" date="2023" name="Plant J.">
        <title>The genome of the king protea, Protea cynaroides.</title>
        <authorList>
            <person name="Chang J."/>
            <person name="Duong T.A."/>
            <person name="Schoeman C."/>
            <person name="Ma X."/>
            <person name="Roodt D."/>
            <person name="Barker N."/>
            <person name="Li Z."/>
            <person name="Van de Peer Y."/>
            <person name="Mizrachi E."/>
        </authorList>
    </citation>
    <scope>NUCLEOTIDE SEQUENCE</scope>
    <source>
        <tissue evidence="1">Young leaves</tissue>
    </source>
</reference>
<gene>
    <name evidence="1" type="ORF">NE237_011310</name>
</gene>
<comment type="caution">
    <text evidence="1">The sequence shown here is derived from an EMBL/GenBank/DDBJ whole genome shotgun (WGS) entry which is preliminary data.</text>
</comment>
<dbReference type="AlphaFoldDB" id="A0A9Q0JWV7"/>
<keyword evidence="2" id="KW-1185">Reference proteome</keyword>
<dbReference type="EMBL" id="JAMYWD010000011">
    <property type="protein sequence ID" value="KAJ4954527.1"/>
    <property type="molecule type" value="Genomic_DNA"/>
</dbReference>
<evidence type="ECO:0000313" key="1">
    <source>
        <dbReference type="EMBL" id="KAJ4954527.1"/>
    </source>
</evidence>
<name>A0A9Q0JWV7_9MAGN</name>
<dbReference type="Proteomes" id="UP001141806">
    <property type="component" value="Unassembled WGS sequence"/>
</dbReference>
<organism evidence="1 2">
    <name type="scientific">Protea cynaroides</name>
    <dbReference type="NCBI Taxonomy" id="273540"/>
    <lineage>
        <taxon>Eukaryota</taxon>
        <taxon>Viridiplantae</taxon>
        <taxon>Streptophyta</taxon>
        <taxon>Embryophyta</taxon>
        <taxon>Tracheophyta</taxon>
        <taxon>Spermatophyta</taxon>
        <taxon>Magnoliopsida</taxon>
        <taxon>Proteales</taxon>
        <taxon>Proteaceae</taxon>
        <taxon>Protea</taxon>
    </lineage>
</organism>
<evidence type="ECO:0000313" key="2">
    <source>
        <dbReference type="Proteomes" id="UP001141806"/>
    </source>
</evidence>
<proteinExistence type="predicted"/>
<sequence>MSGLNIASGTVWRMVIMAHLKTPTRAQSIEVHKEDDIVVFDDATEALGECFWENTLVGQILVACPRGLGLFSVTYGSLRHSMNTEIGLSAMLTSGFNCLGYLTNWNLWIWFFNSAKIGLPNPCCISLDIWKPLQPSILLKRRTIIGYRLAVRSTSYCALLPQPALGSMRGIASYLQQITIARPSLLTAILFPHQPNQDSLAPPRPTHFSLALVPQTI</sequence>
<accession>A0A9Q0JWV7</accession>